<feature type="domain" description="Glycosyltransferase subfamily 4-like N-terminal" evidence="1">
    <location>
        <begin position="20"/>
        <end position="173"/>
    </location>
</feature>
<dbReference type="AlphaFoldDB" id="A0A2P6AT92"/>
<keyword evidence="2" id="KW-0328">Glycosyltransferase</keyword>
<dbReference type="Proteomes" id="UP000243900">
    <property type="component" value="Unassembled WGS sequence"/>
</dbReference>
<dbReference type="EMBL" id="PTQZ01000064">
    <property type="protein sequence ID" value="PQA46778.1"/>
    <property type="molecule type" value="Genomic_DNA"/>
</dbReference>
<reference evidence="3" key="1">
    <citation type="submission" date="2018-02" db="EMBL/GenBank/DDBJ databases">
        <title>Genome sequencing of Solimonas sp. HR-BB.</title>
        <authorList>
            <person name="Lee Y."/>
            <person name="Jeon C.O."/>
        </authorList>
    </citation>
    <scope>NUCLEOTIDE SEQUENCE [LARGE SCALE GENOMIC DNA]</scope>
    <source>
        <strain evidence="3">HR-E</strain>
    </source>
</reference>
<keyword evidence="2" id="KW-0808">Transferase</keyword>
<evidence type="ECO:0000259" key="1">
    <source>
        <dbReference type="Pfam" id="PF13439"/>
    </source>
</evidence>
<proteinExistence type="predicted"/>
<name>A0A2P6AT92_9GAMM</name>
<dbReference type="InterPro" id="IPR028098">
    <property type="entry name" value="Glyco_trans_4-like_N"/>
</dbReference>
<sequence>MPQPAGMKIAICTDAWAPQVNGVVTTLTRTRELLRQFGHDVEVFSPASGFITVPLPSYPEIRLPLFPGRRLGRLLDEFAPDRVHIATEGTLGLAARAWCMRRGLCFTTSYHTQFPDFVHQRFPIIPAATVYRLLRWFHNGASATMVATPQVRAELARHGIGNTVMWGRGVDTTLFDPHRRQPLDLPGPVWVYVGRLAVEKNLPAFLSLDLPGSKLVIGDGPARRELEERFPDAHFTGYKFGEELAGLLAGGDVFVFPSRTDTFGLVMLEAMASGLPVAAYPVTGPVDVVREGLTGCLREDLRDACLAALTLDRKAVREAALACGWEKAARQFESNLVPCRPLQVALPRAGMTGI</sequence>
<evidence type="ECO:0000313" key="3">
    <source>
        <dbReference type="Proteomes" id="UP000243900"/>
    </source>
</evidence>
<organism evidence="2 3">
    <name type="scientific">Amnimonas aquatica</name>
    <dbReference type="NCBI Taxonomy" id="2094561"/>
    <lineage>
        <taxon>Bacteria</taxon>
        <taxon>Pseudomonadati</taxon>
        <taxon>Pseudomonadota</taxon>
        <taxon>Gammaproteobacteria</taxon>
        <taxon>Moraxellales</taxon>
        <taxon>Moraxellaceae</taxon>
        <taxon>Amnimonas</taxon>
    </lineage>
</organism>
<evidence type="ECO:0000313" key="2">
    <source>
        <dbReference type="EMBL" id="PQA46778.1"/>
    </source>
</evidence>
<comment type="caution">
    <text evidence="2">The sequence shown here is derived from an EMBL/GenBank/DDBJ whole genome shotgun (WGS) entry which is preliminary data.</text>
</comment>
<dbReference type="CDD" id="cd03814">
    <property type="entry name" value="GT4-like"/>
    <property type="match status" value="1"/>
</dbReference>
<dbReference type="InterPro" id="IPR050194">
    <property type="entry name" value="Glycosyltransferase_grp1"/>
</dbReference>
<dbReference type="PANTHER" id="PTHR45947:SF3">
    <property type="entry name" value="SULFOQUINOVOSYL TRANSFERASE SQD2"/>
    <property type="match status" value="1"/>
</dbReference>
<accession>A0A2P6AT92</accession>
<protein>
    <submittedName>
        <fullName evidence="2">Alpha-mannosyltransferase</fullName>
    </submittedName>
</protein>
<dbReference type="Gene3D" id="3.40.50.2000">
    <property type="entry name" value="Glycogen Phosphorylase B"/>
    <property type="match status" value="2"/>
</dbReference>
<dbReference type="GO" id="GO:0016757">
    <property type="term" value="F:glycosyltransferase activity"/>
    <property type="evidence" value="ECO:0007669"/>
    <property type="project" value="UniProtKB-KW"/>
</dbReference>
<gene>
    <name evidence="2" type="ORF">C5O18_04100</name>
</gene>
<dbReference type="PANTHER" id="PTHR45947">
    <property type="entry name" value="SULFOQUINOVOSYL TRANSFERASE SQD2"/>
    <property type="match status" value="1"/>
</dbReference>
<dbReference type="Pfam" id="PF13439">
    <property type="entry name" value="Glyco_transf_4"/>
    <property type="match status" value="1"/>
</dbReference>
<keyword evidence="3" id="KW-1185">Reference proteome</keyword>
<dbReference type="Pfam" id="PF13692">
    <property type="entry name" value="Glyco_trans_1_4"/>
    <property type="match status" value="1"/>
</dbReference>
<dbReference type="SUPFAM" id="SSF53756">
    <property type="entry name" value="UDP-Glycosyltransferase/glycogen phosphorylase"/>
    <property type="match status" value="1"/>
</dbReference>